<dbReference type="Pfam" id="PF00072">
    <property type="entry name" value="Response_reg"/>
    <property type="match status" value="1"/>
</dbReference>
<dbReference type="SMART" id="SM00862">
    <property type="entry name" value="Trans_reg_C"/>
    <property type="match status" value="1"/>
</dbReference>
<sequence length="225" mass="25530">MQQHILMVEDDEDLGQILHQFLEASSYKVDWIKSGEKVLPFLSSQSPDIILMDVQLPVISGIELTKAIRKTSDIPIIMVTSKTDEVSRLIGLETGVDDYVCKPFSAPELILRIKAILRRTSSVKDVKADSDIVFVDKNQLCVTYQEQAEKLTLLEANLLDLLLSSPHRIYSREQILDLAYNNDRHTSDRTIDSHIKNVRKKLEKIGLGKNVIESVYGVGYRYVKS</sequence>
<evidence type="ECO:0000256" key="2">
    <source>
        <dbReference type="ARBA" id="ARBA00023012"/>
    </source>
</evidence>
<dbReference type="InterPro" id="IPR001867">
    <property type="entry name" value="OmpR/PhoB-type_DNA-bd"/>
</dbReference>
<evidence type="ECO:0000313" key="11">
    <source>
        <dbReference type="Proteomes" id="UP000199308"/>
    </source>
</evidence>
<evidence type="ECO:0000313" key="10">
    <source>
        <dbReference type="EMBL" id="SET06401.1"/>
    </source>
</evidence>
<dbReference type="GO" id="GO:0000976">
    <property type="term" value="F:transcription cis-regulatory region binding"/>
    <property type="evidence" value="ECO:0007669"/>
    <property type="project" value="TreeGrafter"/>
</dbReference>
<dbReference type="RefSeq" id="WP_093328120.1">
    <property type="nucleotide sequence ID" value="NZ_AP027363.1"/>
</dbReference>
<dbReference type="Gene3D" id="3.40.50.2300">
    <property type="match status" value="1"/>
</dbReference>
<dbReference type="GO" id="GO:0006355">
    <property type="term" value="P:regulation of DNA-templated transcription"/>
    <property type="evidence" value="ECO:0007669"/>
    <property type="project" value="InterPro"/>
</dbReference>
<dbReference type="OrthoDB" id="9802426at2"/>
<evidence type="ECO:0000259" key="9">
    <source>
        <dbReference type="PROSITE" id="PS51755"/>
    </source>
</evidence>
<organism evidence="10 11">
    <name type="scientific">Thalassotalea agarivorans</name>
    <name type="common">Thalassomonas agarivorans</name>
    <dbReference type="NCBI Taxonomy" id="349064"/>
    <lineage>
        <taxon>Bacteria</taxon>
        <taxon>Pseudomonadati</taxon>
        <taxon>Pseudomonadota</taxon>
        <taxon>Gammaproteobacteria</taxon>
        <taxon>Alteromonadales</taxon>
        <taxon>Colwelliaceae</taxon>
        <taxon>Thalassotalea</taxon>
    </lineage>
</organism>
<keyword evidence="5" id="KW-0804">Transcription</keyword>
<evidence type="ECO:0000256" key="4">
    <source>
        <dbReference type="ARBA" id="ARBA00023125"/>
    </source>
</evidence>
<dbReference type="GO" id="GO:0000156">
    <property type="term" value="F:phosphorelay response regulator activity"/>
    <property type="evidence" value="ECO:0007669"/>
    <property type="project" value="TreeGrafter"/>
</dbReference>
<dbReference type="PANTHER" id="PTHR48111:SF4">
    <property type="entry name" value="DNA-BINDING DUAL TRANSCRIPTIONAL REGULATOR OMPR"/>
    <property type="match status" value="1"/>
</dbReference>
<dbReference type="InterPro" id="IPR036388">
    <property type="entry name" value="WH-like_DNA-bd_sf"/>
</dbReference>
<gene>
    <name evidence="10" type="ORF">SAMN05660429_00953</name>
</gene>
<evidence type="ECO:0000256" key="5">
    <source>
        <dbReference type="ARBA" id="ARBA00023163"/>
    </source>
</evidence>
<evidence type="ECO:0000259" key="8">
    <source>
        <dbReference type="PROSITE" id="PS50110"/>
    </source>
</evidence>
<feature type="DNA-binding region" description="OmpR/PhoB-type" evidence="7">
    <location>
        <begin position="121"/>
        <end position="224"/>
    </location>
</feature>
<dbReference type="GO" id="GO:0005829">
    <property type="term" value="C:cytosol"/>
    <property type="evidence" value="ECO:0007669"/>
    <property type="project" value="TreeGrafter"/>
</dbReference>
<keyword evidence="4 7" id="KW-0238">DNA-binding</keyword>
<name>A0A1I0BHG3_THASX</name>
<protein>
    <submittedName>
        <fullName evidence="10">Two-component system, OmpR family, response regulator BaeR</fullName>
    </submittedName>
</protein>
<dbReference type="Pfam" id="PF00486">
    <property type="entry name" value="Trans_reg_C"/>
    <property type="match status" value="1"/>
</dbReference>
<accession>A0A1I0BHG3</accession>
<evidence type="ECO:0000256" key="1">
    <source>
        <dbReference type="ARBA" id="ARBA00022553"/>
    </source>
</evidence>
<keyword evidence="2" id="KW-0902">Two-component regulatory system</keyword>
<dbReference type="GO" id="GO:0032993">
    <property type="term" value="C:protein-DNA complex"/>
    <property type="evidence" value="ECO:0007669"/>
    <property type="project" value="TreeGrafter"/>
</dbReference>
<keyword evidence="1 6" id="KW-0597">Phosphoprotein</keyword>
<dbReference type="SMART" id="SM00448">
    <property type="entry name" value="REC"/>
    <property type="match status" value="1"/>
</dbReference>
<feature type="modified residue" description="4-aspartylphosphate" evidence="6">
    <location>
        <position position="53"/>
    </location>
</feature>
<dbReference type="SUPFAM" id="SSF52172">
    <property type="entry name" value="CheY-like"/>
    <property type="match status" value="1"/>
</dbReference>
<feature type="domain" description="OmpR/PhoB-type" evidence="9">
    <location>
        <begin position="121"/>
        <end position="224"/>
    </location>
</feature>
<dbReference type="AlphaFoldDB" id="A0A1I0BHG3"/>
<dbReference type="CDD" id="cd00383">
    <property type="entry name" value="trans_reg_C"/>
    <property type="match status" value="1"/>
</dbReference>
<proteinExistence type="predicted"/>
<evidence type="ECO:0000256" key="3">
    <source>
        <dbReference type="ARBA" id="ARBA00023015"/>
    </source>
</evidence>
<keyword evidence="11" id="KW-1185">Reference proteome</keyword>
<dbReference type="InterPro" id="IPR011006">
    <property type="entry name" value="CheY-like_superfamily"/>
</dbReference>
<evidence type="ECO:0000256" key="6">
    <source>
        <dbReference type="PROSITE-ProRule" id="PRU00169"/>
    </source>
</evidence>
<dbReference type="PROSITE" id="PS51755">
    <property type="entry name" value="OMPR_PHOB"/>
    <property type="match status" value="1"/>
</dbReference>
<dbReference type="Gene3D" id="6.10.250.690">
    <property type="match status" value="1"/>
</dbReference>
<keyword evidence="3" id="KW-0805">Transcription regulation</keyword>
<feature type="domain" description="Response regulatory" evidence="8">
    <location>
        <begin position="4"/>
        <end position="117"/>
    </location>
</feature>
<dbReference type="PANTHER" id="PTHR48111">
    <property type="entry name" value="REGULATOR OF RPOS"/>
    <property type="match status" value="1"/>
</dbReference>
<reference evidence="10 11" key="1">
    <citation type="submission" date="2016-10" db="EMBL/GenBank/DDBJ databases">
        <authorList>
            <person name="de Groot N.N."/>
        </authorList>
    </citation>
    <scope>NUCLEOTIDE SEQUENCE [LARGE SCALE GENOMIC DNA]</scope>
    <source>
        <strain evidence="10 11">DSM 19706</strain>
    </source>
</reference>
<dbReference type="InterPro" id="IPR001789">
    <property type="entry name" value="Sig_transdc_resp-reg_receiver"/>
</dbReference>
<evidence type="ECO:0000256" key="7">
    <source>
        <dbReference type="PROSITE-ProRule" id="PRU01091"/>
    </source>
</evidence>
<dbReference type="EMBL" id="FOHK01000004">
    <property type="protein sequence ID" value="SET06401.1"/>
    <property type="molecule type" value="Genomic_DNA"/>
</dbReference>
<dbReference type="Proteomes" id="UP000199308">
    <property type="component" value="Unassembled WGS sequence"/>
</dbReference>
<dbReference type="InterPro" id="IPR039420">
    <property type="entry name" value="WalR-like"/>
</dbReference>
<dbReference type="STRING" id="349064.SAMN05660429_00953"/>
<dbReference type="PROSITE" id="PS50110">
    <property type="entry name" value="RESPONSE_REGULATORY"/>
    <property type="match status" value="1"/>
</dbReference>
<dbReference type="Gene3D" id="1.10.10.10">
    <property type="entry name" value="Winged helix-like DNA-binding domain superfamily/Winged helix DNA-binding domain"/>
    <property type="match status" value="1"/>
</dbReference>